<dbReference type="Proteomes" id="UP001589587">
    <property type="component" value="Unassembled WGS sequence"/>
</dbReference>
<dbReference type="NCBIfam" id="TIGR04042">
    <property type="entry name" value="MSMEG_0570_fam"/>
    <property type="match status" value="1"/>
</dbReference>
<sequence length="101" mass="11080">MPEMTFDIEWADGRKQSCYSPSLVVHDYLTVGQEYSVAEFLDRSRSALNEASERVRSRFGFYCTSAAAQLSELEAKAIGHSPESLIRVLSMSPGAVTGGTQ</sequence>
<gene>
    <name evidence="1" type="ORF">ACFFQ6_07315</name>
</gene>
<dbReference type="InterPro" id="IPR023846">
    <property type="entry name" value="CHP04042_MSMEG0570"/>
</dbReference>
<dbReference type="RefSeq" id="WP_231783812.1">
    <property type="nucleotide sequence ID" value="NZ_JBHMAS010000005.1"/>
</dbReference>
<protein>
    <submittedName>
        <fullName evidence="1">MSMEG_0570 family nitrogen starvation response protein</fullName>
    </submittedName>
</protein>
<proteinExistence type="predicted"/>
<evidence type="ECO:0000313" key="2">
    <source>
        <dbReference type="Proteomes" id="UP001589587"/>
    </source>
</evidence>
<dbReference type="EMBL" id="JBHMAS010000005">
    <property type="protein sequence ID" value="MFB9779484.1"/>
    <property type="molecule type" value="Genomic_DNA"/>
</dbReference>
<comment type="caution">
    <text evidence="1">The sequence shown here is derived from an EMBL/GenBank/DDBJ whole genome shotgun (WGS) entry which is preliminary data.</text>
</comment>
<reference evidence="1 2" key="1">
    <citation type="submission" date="2024-09" db="EMBL/GenBank/DDBJ databases">
        <authorList>
            <person name="Sun Q."/>
            <person name="Mori K."/>
        </authorList>
    </citation>
    <scope>NUCLEOTIDE SEQUENCE [LARGE SCALE GENOMIC DNA]</scope>
    <source>
        <strain evidence="1 2">JCM 11411</strain>
    </source>
</reference>
<keyword evidence="2" id="KW-1185">Reference proteome</keyword>
<organism evidence="1 2">
    <name type="scientific">Rhodococcus baikonurensis</name>
    <dbReference type="NCBI Taxonomy" id="172041"/>
    <lineage>
        <taxon>Bacteria</taxon>
        <taxon>Bacillati</taxon>
        <taxon>Actinomycetota</taxon>
        <taxon>Actinomycetes</taxon>
        <taxon>Mycobacteriales</taxon>
        <taxon>Nocardiaceae</taxon>
        <taxon>Rhodococcus</taxon>
        <taxon>Rhodococcus erythropolis group</taxon>
    </lineage>
</organism>
<name>A0ABV5XAX4_9NOCA</name>
<evidence type="ECO:0000313" key="1">
    <source>
        <dbReference type="EMBL" id="MFB9779484.1"/>
    </source>
</evidence>
<accession>A0ABV5XAX4</accession>